<evidence type="ECO:0000313" key="1">
    <source>
        <dbReference type="EMBL" id="KAA6402170.1"/>
    </source>
</evidence>
<proteinExistence type="predicted"/>
<dbReference type="EMBL" id="SNRW01000276">
    <property type="protein sequence ID" value="KAA6402173.1"/>
    <property type="molecule type" value="Genomic_DNA"/>
</dbReference>
<protein>
    <submittedName>
        <fullName evidence="2">Uncharacterized protein</fullName>
    </submittedName>
</protein>
<reference evidence="2 3" key="1">
    <citation type="submission" date="2019-03" db="EMBL/GenBank/DDBJ databases">
        <title>Single cell metagenomics reveals metabolic interactions within the superorganism composed of flagellate Streblomastix strix and complex community of Bacteroidetes bacteria on its surface.</title>
        <authorList>
            <person name="Treitli S.C."/>
            <person name="Kolisko M."/>
            <person name="Husnik F."/>
            <person name="Keeling P."/>
            <person name="Hampl V."/>
        </authorList>
    </citation>
    <scope>NUCLEOTIDE SEQUENCE [LARGE SCALE GENOMIC DNA]</scope>
    <source>
        <strain evidence="2">ST1C</strain>
    </source>
</reference>
<dbReference type="EMBL" id="SNRW01000276">
    <property type="protein sequence ID" value="KAA6402170.1"/>
    <property type="molecule type" value="Genomic_DNA"/>
</dbReference>
<sequence>MTVYIDEKLLNAAGLMDFPELYAYIKERNPQSSIGESSPIPIGEQTLQKQVKDNDDILFKTNEEFIPPIANAPTKLDLSSQLERSSFLASSGSDPQLIVYGDRVTLTASYETTGQFPGGYLFKSYPEEARPKAGDKVIALVGTDTTNKNSIFCYIDQNGPFIISTSSIPSKTALIINVTYYKQYESSKKANYDTNNDGKVDIMDTWNVNGNGMFETQSYVYQTVKKQTDIIASGASGDNIVNYLNIDIKLIDELAIYKADRAAFFIKDGPFITYSFGAKLAQVIQQANSENRQTVYKLFSTIGQKLLPPNMKYMPVRTEQQEYAAMCLFKDIYDKSSAVQVAVSGTLSMLDCEFQGTYVLDNYKNATSNEESNEAQPEDTESHIDEVIMKHEKQLSDVQPQQQPQYTLTNVFNQIQINAPFSLDSHAYNTFYIVDDGTCRVCVFNLYFESKGQEAKVQEIGRIPDAVLPTDGKSMGFPASVYRNAGGNINWWGMCYFGFNQQDKHLYCFLQNIQDVIPDSSTDIYKYCSSGMYYL</sequence>
<dbReference type="Proteomes" id="UP000324800">
    <property type="component" value="Unassembled WGS sequence"/>
</dbReference>
<name>A0A5J4X5A0_9EUKA</name>
<gene>
    <name evidence="1" type="ORF">EZS28_002301</name>
    <name evidence="2" type="ORF">EZS28_002304</name>
</gene>
<accession>A0A5J4X5A0</accession>
<organism evidence="2 3">
    <name type="scientific">Streblomastix strix</name>
    <dbReference type="NCBI Taxonomy" id="222440"/>
    <lineage>
        <taxon>Eukaryota</taxon>
        <taxon>Metamonada</taxon>
        <taxon>Preaxostyla</taxon>
        <taxon>Oxymonadida</taxon>
        <taxon>Streblomastigidae</taxon>
        <taxon>Streblomastix</taxon>
    </lineage>
</organism>
<evidence type="ECO:0000313" key="2">
    <source>
        <dbReference type="EMBL" id="KAA6402173.1"/>
    </source>
</evidence>
<dbReference type="AlphaFoldDB" id="A0A5J4X5A0"/>
<comment type="caution">
    <text evidence="2">The sequence shown here is derived from an EMBL/GenBank/DDBJ whole genome shotgun (WGS) entry which is preliminary data.</text>
</comment>
<evidence type="ECO:0000313" key="3">
    <source>
        <dbReference type="Proteomes" id="UP000324800"/>
    </source>
</evidence>